<dbReference type="PIRSF" id="PIRSF020634">
    <property type="entry name" value="TerY_vWA"/>
    <property type="match status" value="1"/>
</dbReference>
<dbReference type="SUPFAM" id="SSF53300">
    <property type="entry name" value="vWA-like"/>
    <property type="match status" value="1"/>
</dbReference>
<dbReference type="PROSITE" id="PS50234">
    <property type="entry name" value="VWFA"/>
    <property type="match status" value="1"/>
</dbReference>
<dbReference type="RefSeq" id="WP_171225034.1">
    <property type="nucleotide sequence ID" value="NZ_CP053085.1"/>
</dbReference>
<feature type="domain" description="VWFA" evidence="1">
    <location>
        <begin position="7"/>
        <end position="159"/>
    </location>
</feature>
<organism evidence="2 3">
    <name type="scientific">Gemmatimonas groenlandica</name>
    <dbReference type="NCBI Taxonomy" id="2732249"/>
    <lineage>
        <taxon>Bacteria</taxon>
        <taxon>Pseudomonadati</taxon>
        <taxon>Gemmatimonadota</taxon>
        <taxon>Gemmatimonadia</taxon>
        <taxon>Gemmatimonadales</taxon>
        <taxon>Gemmatimonadaceae</taxon>
        <taxon>Gemmatimonas</taxon>
    </lineage>
</organism>
<name>A0A6M4IRZ6_9BACT</name>
<dbReference type="EMBL" id="CP053085">
    <property type="protein sequence ID" value="QJR35602.1"/>
    <property type="molecule type" value="Genomic_DNA"/>
</dbReference>
<reference evidence="2 3" key="1">
    <citation type="submission" date="2020-05" db="EMBL/GenBank/DDBJ databases">
        <title>Complete genome sequence of Gemmatimonas greenlandica TET16.</title>
        <authorList>
            <person name="Zeng Y."/>
        </authorList>
    </citation>
    <scope>NUCLEOTIDE SEQUENCE [LARGE SCALE GENOMIC DNA]</scope>
    <source>
        <strain evidence="2 3">TET16</strain>
    </source>
</reference>
<dbReference type="InterPro" id="IPR011392">
    <property type="entry name" value="Tellurite-R_TerY"/>
</dbReference>
<dbReference type="AlphaFoldDB" id="A0A6M4IRZ6"/>
<evidence type="ECO:0000313" key="3">
    <source>
        <dbReference type="Proteomes" id="UP000500938"/>
    </source>
</evidence>
<dbReference type="Pfam" id="PF00092">
    <property type="entry name" value="VWA"/>
    <property type="match status" value="1"/>
</dbReference>
<dbReference type="InterPro" id="IPR002035">
    <property type="entry name" value="VWF_A"/>
</dbReference>
<protein>
    <submittedName>
        <fullName evidence="2">VWA domain-containing protein</fullName>
    </submittedName>
</protein>
<sequence>MSTRRLPVYILADVSGSMQGTPIESVKSGIRQLHRDLLGDPQAIESAYLSVLTFSNSAQQLVPLTEVAMFNPPELQASGQTNFGDGLRLLLEVFERELVRTTADQKGDWRPLVFILSDGAPTDVDWPVYAQQLRERRPANIIAVACGDQADVEALKQVTEIVIQMQDMSPDAFKAFFRFVSASVKQTSAKVGAMADGGGITLPPPPPGITIVP</sequence>
<dbReference type="SMART" id="SM00327">
    <property type="entry name" value="VWA"/>
    <property type="match status" value="1"/>
</dbReference>
<accession>A0A6M4IRZ6</accession>
<proteinExistence type="predicted"/>
<dbReference type="Gene3D" id="3.40.50.410">
    <property type="entry name" value="von Willebrand factor, type A domain"/>
    <property type="match status" value="1"/>
</dbReference>
<dbReference type="KEGG" id="ggr:HKW67_08815"/>
<keyword evidence="3" id="KW-1185">Reference proteome</keyword>
<evidence type="ECO:0000313" key="2">
    <source>
        <dbReference type="EMBL" id="QJR35602.1"/>
    </source>
</evidence>
<gene>
    <name evidence="2" type="ORF">HKW67_08815</name>
</gene>
<dbReference type="Proteomes" id="UP000500938">
    <property type="component" value="Chromosome"/>
</dbReference>
<evidence type="ECO:0000259" key="1">
    <source>
        <dbReference type="PROSITE" id="PS50234"/>
    </source>
</evidence>
<dbReference type="InterPro" id="IPR036465">
    <property type="entry name" value="vWFA_dom_sf"/>
</dbReference>